<organism evidence="2 3">
    <name type="scientific">Prorocentrum cordatum</name>
    <dbReference type="NCBI Taxonomy" id="2364126"/>
    <lineage>
        <taxon>Eukaryota</taxon>
        <taxon>Sar</taxon>
        <taxon>Alveolata</taxon>
        <taxon>Dinophyceae</taxon>
        <taxon>Prorocentrales</taxon>
        <taxon>Prorocentraceae</taxon>
        <taxon>Prorocentrum</taxon>
    </lineage>
</organism>
<evidence type="ECO:0000313" key="3">
    <source>
        <dbReference type="Proteomes" id="UP001189429"/>
    </source>
</evidence>
<reference evidence="2" key="1">
    <citation type="submission" date="2023-10" db="EMBL/GenBank/DDBJ databases">
        <authorList>
            <person name="Chen Y."/>
            <person name="Shah S."/>
            <person name="Dougan E. K."/>
            <person name="Thang M."/>
            <person name="Chan C."/>
        </authorList>
    </citation>
    <scope>NUCLEOTIDE SEQUENCE [LARGE SCALE GENOMIC DNA]</scope>
</reference>
<proteinExistence type="predicted"/>
<feature type="region of interest" description="Disordered" evidence="1">
    <location>
        <begin position="185"/>
        <end position="214"/>
    </location>
</feature>
<dbReference type="EMBL" id="CAUYUJ010020497">
    <property type="protein sequence ID" value="CAK0898645.1"/>
    <property type="molecule type" value="Genomic_DNA"/>
</dbReference>
<accession>A0ABN9XG29</accession>
<feature type="non-terminal residue" evidence="2">
    <location>
        <position position="214"/>
    </location>
</feature>
<sequence>MCCASTSQVRGAAEFSQALPASQYFLVVDESAARQYEEYYRAGFSDAARSFEARREEVLRRPDAAADAAAARARSEALRLRGAAEVLQQRCLLLEAEQERLAHSLDEARGELRQGAHVSEELAECQGKCRELEAEHGELESMSRRECGAALILRAQLEKAGAESAEAARDGQRARERLLQAEAEREELRQSLDEASASAQLATRRLETATAEWQ</sequence>
<gene>
    <name evidence="2" type="ORF">PCOR1329_LOCUS76408</name>
</gene>
<comment type="caution">
    <text evidence="2">The sequence shown here is derived from an EMBL/GenBank/DDBJ whole genome shotgun (WGS) entry which is preliminary data.</text>
</comment>
<name>A0ABN9XG29_9DINO</name>
<evidence type="ECO:0000313" key="2">
    <source>
        <dbReference type="EMBL" id="CAK0898645.1"/>
    </source>
</evidence>
<dbReference type="Proteomes" id="UP001189429">
    <property type="component" value="Unassembled WGS sequence"/>
</dbReference>
<keyword evidence="3" id="KW-1185">Reference proteome</keyword>
<evidence type="ECO:0000256" key="1">
    <source>
        <dbReference type="SAM" id="MobiDB-lite"/>
    </source>
</evidence>
<protein>
    <submittedName>
        <fullName evidence="2">Uncharacterized protein</fullName>
    </submittedName>
</protein>